<comment type="caution">
    <text evidence="9">The sequence shown here is derived from an EMBL/GenBank/DDBJ whole genome shotgun (WGS) entry which is preliminary data.</text>
</comment>
<name>A0ABS4CNK5_9ENTE</name>
<dbReference type="Gene3D" id="3.40.50.1780">
    <property type="match status" value="1"/>
</dbReference>
<dbReference type="InterPro" id="IPR036010">
    <property type="entry name" value="2Fe-2S_ferredoxin-like_sf"/>
</dbReference>
<organism evidence="9 10">
    <name type="scientific">Enterococcus larvae</name>
    <dbReference type="NCBI Taxonomy" id="2794352"/>
    <lineage>
        <taxon>Bacteria</taxon>
        <taxon>Bacillati</taxon>
        <taxon>Bacillota</taxon>
        <taxon>Bacilli</taxon>
        <taxon>Lactobacillales</taxon>
        <taxon>Enterococcaceae</taxon>
        <taxon>Enterococcus</taxon>
    </lineage>
</organism>
<dbReference type="PROSITE" id="PS51085">
    <property type="entry name" value="2FE2S_FER_2"/>
    <property type="match status" value="1"/>
</dbReference>
<feature type="domain" description="2Fe-2S ferredoxin-type" evidence="6">
    <location>
        <begin position="2"/>
        <end position="80"/>
    </location>
</feature>
<dbReference type="SUPFAM" id="SSF53920">
    <property type="entry name" value="Fe-only hydrogenase"/>
    <property type="match status" value="1"/>
</dbReference>
<dbReference type="SUPFAM" id="SSF54862">
    <property type="entry name" value="4Fe-4S ferredoxins"/>
    <property type="match status" value="1"/>
</dbReference>
<dbReference type="InterPro" id="IPR013352">
    <property type="entry name" value="Fe_hydrogenase_subset"/>
</dbReference>
<dbReference type="InterPro" id="IPR001041">
    <property type="entry name" value="2Fe-2S_ferredoxin-type"/>
</dbReference>
<dbReference type="PROSITE" id="PS00641">
    <property type="entry name" value="COMPLEX1_75K_1"/>
    <property type="match status" value="1"/>
</dbReference>
<evidence type="ECO:0000259" key="8">
    <source>
        <dbReference type="PROSITE" id="PS51839"/>
    </source>
</evidence>
<dbReference type="CDD" id="cd00207">
    <property type="entry name" value="fer2"/>
    <property type="match status" value="1"/>
</dbReference>
<dbReference type="PROSITE" id="PS51379">
    <property type="entry name" value="4FE4S_FER_2"/>
    <property type="match status" value="2"/>
</dbReference>
<dbReference type="Pfam" id="PF10588">
    <property type="entry name" value="NADH-G_4Fe-4S_3"/>
    <property type="match status" value="1"/>
</dbReference>
<keyword evidence="4" id="KW-0408">Iron</keyword>
<feature type="domain" description="4Fe-4S His(Cys)3-ligated-type" evidence="8">
    <location>
        <begin position="80"/>
        <end position="119"/>
    </location>
</feature>
<evidence type="ECO:0000256" key="1">
    <source>
        <dbReference type="ARBA" id="ARBA00001966"/>
    </source>
</evidence>
<dbReference type="Gene3D" id="4.10.260.20">
    <property type="entry name" value="Iron hydrogenase, small subunit"/>
    <property type="match status" value="1"/>
</dbReference>
<dbReference type="PANTHER" id="PTHR11615">
    <property type="entry name" value="NITRATE, FORMATE, IRON DEHYDROGENASE"/>
    <property type="match status" value="1"/>
</dbReference>
<dbReference type="InterPro" id="IPR017900">
    <property type="entry name" value="4Fe4S_Fe_S_CS"/>
</dbReference>
<dbReference type="Gene3D" id="3.40.950.10">
    <property type="entry name" value="Fe-only Hydrogenase (Larger Subunit), Chain L, domain 3"/>
    <property type="match status" value="1"/>
</dbReference>
<dbReference type="Pfam" id="PF02906">
    <property type="entry name" value="Fe_hyd_lg_C"/>
    <property type="match status" value="1"/>
</dbReference>
<dbReference type="Pfam" id="PF12838">
    <property type="entry name" value="Fer4_7"/>
    <property type="match status" value="1"/>
</dbReference>
<keyword evidence="5" id="KW-0411">Iron-sulfur</keyword>
<dbReference type="Pfam" id="PF13510">
    <property type="entry name" value="Fer2_4"/>
    <property type="match status" value="1"/>
</dbReference>
<evidence type="ECO:0000313" key="10">
    <source>
        <dbReference type="Proteomes" id="UP000673375"/>
    </source>
</evidence>
<feature type="domain" description="4Fe-4S ferredoxin-type" evidence="7">
    <location>
        <begin position="140"/>
        <end position="170"/>
    </location>
</feature>
<dbReference type="SUPFAM" id="SSF54292">
    <property type="entry name" value="2Fe-2S ferredoxin-like"/>
    <property type="match status" value="1"/>
</dbReference>
<accession>A0ABS4CNK5</accession>
<evidence type="ECO:0000259" key="7">
    <source>
        <dbReference type="PROSITE" id="PS51379"/>
    </source>
</evidence>
<evidence type="ECO:0000256" key="3">
    <source>
        <dbReference type="ARBA" id="ARBA00022723"/>
    </source>
</evidence>
<protein>
    <submittedName>
        <fullName evidence="9">(2Fe-2S)-binding protein</fullName>
    </submittedName>
</protein>
<dbReference type="InterPro" id="IPR003149">
    <property type="entry name" value="Fe_hydrogenase_ssu"/>
</dbReference>
<sequence>MKEITITINGKTCSAPEGSTILEAARYNNIDIPTLCYLKEINEIGACRMCVVEVEGAKSLATSCVYPIREGMKIVTNSERVFQSRKINLELILSTHERKCLSCIRNGNCELQRLCKDFNVDDEDYYNGENYEYDFDDSAVHMYRNNNKCILCKRCVAACSKVQAIGVIGSNDRGFKTHIGCAFEQNLGEVSCISCGQCIVVCPTGAIAEKDQTKEVWEALEDPSKYVVVQTAPSIRVTLGEAFNMPIGTNVEGKMVAALRRIGFDKVFDTNVAADFTIMEEATEFLNRVENNGPFPLFTSCSPGWVKYCESYHPELIPNLSSCKSPQQMFGALVKTWYADKMGVDPKDIFVVGIMPCTAKKFEVTREDEAAAGYSDVDVALTTRELARMIDKAGIRFTELEDEAFDNPLGEATGAGYIFGATGGVMEAALRTAVETLSGEELQALDFDEVRGMAGIKEATYEVNGIEVRVAVASGIGNAKRLIKKIQNNEAFYHFVEIMGCPGGCINGGGQPVQPASVRNFIDLKAKRAAALYVEDSARKLRKSNDSPIVQHLYKEFLEYPGSEKAHHLLHTSYRDRSVVHHS</sequence>
<keyword evidence="3" id="KW-0479">Metal-binding</keyword>
<reference evidence="9 10" key="1">
    <citation type="submission" date="2020-12" db="EMBL/GenBank/DDBJ databases">
        <title>Vagococcus allomyrinae sp. nov. and Enterococcus lavae sp. nov., isolated from the larvae of Allomyrina dichotoma.</title>
        <authorList>
            <person name="Lee S.D."/>
        </authorList>
    </citation>
    <scope>NUCLEOTIDE SEQUENCE [LARGE SCALE GENOMIC DNA]</scope>
    <source>
        <strain evidence="9 10">BWM-S5</strain>
    </source>
</reference>
<dbReference type="SMART" id="SM00929">
    <property type="entry name" value="NADH-G_4Fe-4S_3"/>
    <property type="match status" value="1"/>
</dbReference>
<dbReference type="NCBIfam" id="NF040763">
    <property type="entry name" value="FeFe_hydrog_A6"/>
    <property type="match status" value="1"/>
</dbReference>
<dbReference type="InterPro" id="IPR050340">
    <property type="entry name" value="Cytosolic_Fe-S_CAF"/>
</dbReference>
<dbReference type="EMBL" id="JAEDXU010000012">
    <property type="protein sequence ID" value="MBP1048035.1"/>
    <property type="molecule type" value="Genomic_DNA"/>
</dbReference>
<dbReference type="InterPro" id="IPR019574">
    <property type="entry name" value="NADH_UbQ_OxRdtase_Gsu_4Fe4S-bd"/>
</dbReference>
<dbReference type="InterPro" id="IPR000283">
    <property type="entry name" value="NADH_UbQ_OxRdtase_75kDa_su_CS"/>
</dbReference>
<evidence type="ECO:0000256" key="2">
    <source>
        <dbReference type="ARBA" id="ARBA00022485"/>
    </source>
</evidence>
<evidence type="ECO:0000259" key="6">
    <source>
        <dbReference type="PROSITE" id="PS51085"/>
    </source>
</evidence>
<gene>
    <name evidence="9" type="ORF">I6N96_17220</name>
</gene>
<keyword evidence="10" id="KW-1185">Reference proteome</keyword>
<dbReference type="RefSeq" id="WP_209558814.1">
    <property type="nucleotide sequence ID" value="NZ_JAEDXU010000012.1"/>
</dbReference>
<feature type="domain" description="4Fe-4S ferredoxin-type" evidence="7">
    <location>
        <begin position="183"/>
        <end position="212"/>
    </location>
</feature>
<dbReference type="InterPro" id="IPR004108">
    <property type="entry name" value="Fe_hydrogenase_lsu_C"/>
</dbReference>
<dbReference type="InterPro" id="IPR049830">
    <property type="entry name" value="HndD"/>
</dbReference>
<dbReference type="Proteomes" id="UP000673375">
    <property type="component" value="Unassembled WGS sequence"/>
</dbReference>
<proteinExistence type="predicted"/>
<comment type="cofactor">
    <cofactor evidence="1">
        <name>[4Fe-4S] cluster</name>
        <dbReference type="ChEBI" id="CHEBI:49883"/>
    </cofactor>
</comment>
<evidence type="ECO:0000256" key="5">
    <source>
        <dbReference type="ARBA" id="ARBA00023014"/>
    </source>
</evidence>
<dbReference type="SMART" id="SM00902">
    <property type="entry name" value="Fe_hyd_SSU"/>
    <property type="match status" value="1"/>
</dbReference>
<dbReference type="PROSITE" id="PS00198">
    <property type="entry name" value="4FE4S_FER_1"/>
    <property type="match status" value="1"/>
</dbReference>
<dbReference type="Pfam" id="PF02256">
    <property type="entry name" value="Fe_hyd_SSU"/>
    <property type="match status" value="1"/>
</dbReference>
<keyword evidence="2" id="KW-0004">4Fe-4S</keyword>
<dbReference type="InterPro" id="IPR036991">
    <property type="entry name" value="Fe_hydrogenase_ssu_sf"/>
</dbReference>
<dbReference type="Gene3D" id="3.10.20.740">
    <property type="match status" value="1"/>
</dbReference>
<dbReference type="PROSITE" id="PS51839">
    <property type="entry name" value="4FE4S_HC3"/>
    <property type="match status" value="1"/>
</dbReference>
<dbReference type="InterPro" id="IPR017896">
    <property type="entry name" value="4Fe4S_Fe-S-bd"/>
</dbReference>
<dbReference type="InterPro" id="IPR009016">
    <property type="entry name" value="Fe_hydrogenase"/>
</dbReference>
<evidence type="ECO:0000313" key="9">
    <source>
        <dbReference type="EMBL" id="MBP1048035.1"/>
    </source>
</evidence>
<evidence type="ECO:0000256" key="4">
    <source>
        <dbReference type="ARBA" id="ARBA00023004"/>
    </source>
</evidence>
<dbReference type="Gene3D" id="3.30.70.20">
    <property type="match status" value="1"/>
</dbReference>
<dbReference type="NCBIfam" id="TIGR02512">
    <property type="entry name" value="FeFe_hydrog_A"/>
    <property type="match status" value="1"/>
</dbReference>